<dbReference type="SUPFAM" id="SSF50978">
    <property type="entry name" value="WD40 repeat-like"/>
    <property type="match status" value="1"/>
</dbReference>
<proteinExistence type="predicted"/>
<dbReference type="SMART" id="SM00800">
    <property type="entry name" value="uDENN"/>
    <property type="match status" value="1"/>
</dbReference>
<dbReference type="Pfam" id="PF25570">
    <property type="entry name" value="TPR_DENND3"/>
    <property type="match status" value="1"/>
</dbReference>
<dbReference type="Pfam" id="PF03456">
    <property type="entry name" value="uDENN"/>
    <property type="match status" value="1"/>
</dbReference>
<dbReference type="PANTHER" id="PTHR12296">
    <property type="entry name" value="DENN DOMAIN-CONTAINING PROTEIN 4"/>
    <property type="match status" value="1"/>
</dbReference>
<dbReference type="Gene3D" id="2.130.10.10">
    <property type="entry name" value="YVTN repeat-like/Quinoprotein amine dehydrogenase"/>
    <property type="match status" value="1"/>
</dbReference>
<dbReference type="SMART" id="SM00799">
    <property type="entry name" value="DENN"/>
    <property type="match status" value="1"/>
</dbReference>
<sequence length="1291" mass="145889">MESSVFYSSHAEERMKPPSKLMQSLFELCVIVGMDEDTRLIPMSRSRKGSAVSIASSDHSDEDTVFNKEYEPSILAVLSGQIVAFPETKEPINGDPYYTEDHIAYNSQGTLSPAKKSGKLRFATPVEVPLGTDLIFGLPQFCLADGACVYESKPDENMHTLVLTDIDGRRSYCTCLTFYKPYYVTEDVEIPGQFLLSVEETEETNGQSQICYVPTCCCLISKFPYFQIAKDCLSSFLPVLNKNGKKMRQSLMQLISHLCQVPIPPPGPINIEFELCNMKHLVRSAREPKKRIIDMEYHLPFLCFSVENILLLLSCVLTQQRIIFLASNYSLLTPITEALLSYIQPLMWGLTYVPVLPSYLIDLLEAPGSFIMGCDSKHYFQVKSLMAAQDEDSSIVCANIDTGEVEIGNNSIPLIPEPYREIFLENVSIFDAAELRKRRRVFNQECANSILEVCFELMLNLFREFTHFIKGGSDKGQQVLFDRVGFVECKPEKDREFFRQLCKSHAFSTYLCERYEKDEVDFFSSAISENAASVGRRKRSASTIELKQSRSSSNLSNGKLSLYEDEVFKLTPFVDEGLHTGRFYQNCIKDLNLLVQSSDLKNSSIKACYLYLRGMIYVANGQIYEGLDDFFALPAKSVQIFPTNSIVEILSQFDVGAMQKLKHKSYFRRMDLLLRKHKKVSGSVRVRKQLIFDGVPRYPVGRDEFIERVMLCQITESNKTAERLFKVLLAGTGEKSAIDPGTFSDLYETLNQADVAAQSVDIQGVIVEDQEFVIKVSSLCTTNSGVGRLLLTNFRLLFMADGGSSCKNLTRLLDIARIEKYQHYFVLPRGVPALKITKKEKSEKPLFACLKGERDTWCSYLKEMAVCHERAETFKDPQFVSLGSQNVMLADALVKSGLSQNTALAMCYFTKTNEPVKDISGDTEKFLLQRLNPSEKETITTTVEALVYVPRLEQDENVYPEQIWCGMGSGSIVIFKRTMRNERWSFETQISCANDRVSCLLAVGSSHVWAGSFDATIYVFDRCSYKANQHLEEHSDIISAIFLQQRDEQASIVWSASLNGQIIGWDAETLTPKKKIKLNHPARTFVSFMLIGKYFWCGIRSAIVIADSEGEGDIKNKLEVKDGNNVLSVDCMISLSPKQVWCACGRQGKIAIFNTETLTYTLLPINMKENNIALTKMALMGNEVWLGNRNGHIYAVRVIKEKSIKKIKELKVKKTLKIHDDSVRSMCVINGGYVATGPGSRDGKIAIWRYEEETDQDLGFEMFSSEEVHCAAEQHKKSEHVEHLKFLGMLK</sequence>
<dbReference type="InterPro" id="IPR001680">
    <property type="entry name" value="WD40_rpt"/>
</dbReference>
<evidence type="ECO:0000313" key="2">
    <source>
        <dbReference type="Proteomes" id="UP001152795"/>
    </source>
</evidence>
<dbReference type="InterPro" id="IPR051696">
    <property type="entry name" value="DENN_Domain_GEFs"/>
</dbReference>
<dbReference type="InterPro" id="IPR001194">
    <property type="entry name" value="cDENN_dom"/>
</dbReference>
<dbReference type="OrthoDB" id="5977726at2759"/>
<dbReference type="InterPro" id="IPR005113">
    <property type="entry name" value="uDENN_dom"/>
</dbReference>
<dbReference type="GO" id="GO:0032483">
    <property type="term" value="P:regulation of Rab protein signal transduction"/>
    <property type="evidence" value="ECO:0007669"/>
    <property type="project" value="TreeGrafter"/>
</dbReference>
<dbReference type="InterPro" id="IPR057977">
    <property type="entry name" value="TPR_DENND3"/>
</dbReference>
<dbReference type="PROSITE" id="PS50211">
    <property type="entry name" value="DENN"/>
    <property type="match status" value="1"/>
</dbReference>
<dbReference type="SMART" id="SM00320">
    <property type="entry name" value="WD40"/>
    <property type="match status" value="3"/>
</dbReference>
<dbReference type="GO" id="GO:0005085">
    <property type="term" value="F:guanyl-nucleotide exchange factor activity"/>
    <property type="evidence" value="ECO:0007669"/>
    <property type="project" value="UniProtKB-ARBA"/>
</dbReference>
<gene>
    <name evidence="1" type="ORF">PACLA_8A019461</name>
</gene>
<keyword evidence="2" id="KW-1185">Reference proteome</keyword>
<dbReference type="InterPro" id="IPR005112">
    <property type="entry name" value="dDENN_dom"/>
</dbReference>
<dbReference type="PANTHER" id="PTHR12296:SF21">
    <property type="entry name" value="DENN DOMAIN-CONTAINING PROTEIN 3"/>
    <property type="match status" value="1"/>
</dbReference>
<dbReference type="GO" id="GO:0031410">
    <property type="term" value="C:cytoplasmic vesicle"/>
    <property type="evidence" value="ECO:0007669"/>
    <property type="project" value="TreeGrafter"/>
</dbReference>
<dbReference type="SMART" id="SM00801">
    <property type="entry name" value="dDENN"/>
    <property type="match status" value="1"/>
</dbReference>
<reference evidence="1" key="1">
    <citation type="submission" date="2020-04" db="EMBL/GenBank/DDBJ databases">
        <authorList>
            <person name="Alioto T."/>
            <person name="Alioto T."/>
            <person name="Gomez Garrido J."/>
        </authorList>
    </citation>
    <scope>NUCLEOTIDE SEQUENCE</scope>
    <source>
        <strain evidence="1">A484AB</strain>
    </source>
</reference>
<evidence type="ECO:0000313" key="1">
    <source>
        <dbReference type="EMBL" id="CAB3997365.1"/>
    </source>
</evidence>
<protein>
    <submittedName>
        <fullName evidence="1">DENN domain-containing 3-like</fullName>
    </submittedName>
</protein>
<dbReference type="InterPro" id="IPR015943">
    <property type="entry name" value="WD40/YVTN_repeat-like_dom_sf"/>
</dbReference>
<dbReference type="Proteomes" id="UP001152795">
    <property type="component" value="Unassembled WGS sequence"/>
</dbReference>
<dbReference type="Gene3D" id="3.40.50.11500">
    <property type="match status" value="1"/>
</dbReference>
<dbReference type="InterPro" id="IPR036322">
    <property type="entry name" value="WD40_repeat_dom_sf"/>
</dbReference>
<accession>A0A6S7H0I9</accession>
<dbReference type="Pfam" id="PF02141">
    <property type="entry name" value="DENN"/>
    <property type="match status" value="1"/>
</dbReference>
<organism evidence="1 2">
    <name type="scientific">Paramuricea clavata</name>
    <name type="common">Red gorgonian</name>
    <name type="synonym">Violescent sea-whip</name>
    <dbReference type="NCBI Taxonomy" id="317549"/>
    <lineage>
        <taxon>Eukaryota</taxon>
        <taxon>Metazoa</taxon>
        <taxon>Cnidaria</taxon>
        <taxon>Anthozoa</taxon>
        <taxon>Octocorallia</taxon>
        <taxon>Malacalcyonacea</taxon>
        <taxon>Plexauridae</taxon>
        <taxon>Paramuricea</taxon>
    </lineage>
</organism>
<dbReference type="InterPro" id="IPR037516">
    <property type="entry name" value="Tripartite_DENN"/>
</dbReference>
<dbReference type="InterPro" id="IPR043153">
    <property type="entry name" value="DENN_C"/>
</dbReference>
<comment type="caution">
    <text evidence="1">The sequence shown here is derived from an EMBL/GenBank/DDBJ whole genome shotgun (WGS) entry which is preliminary data.</text>
</comment>
<dbReference type="Gene3D" id="3.30.450.200">
    <property type="match status" value="1"/>
</dbReference>
<name>A0A6S7H0I9_PARCT</name>
<dbReference type="EMBL" id="CACRXK020003081">
    <property type="protein sequence ID" value="CAB3997365.1"/>
    <property type="molecule type" value="Genomic_DNA"/>
</dbReference>